<keyword evidence="2" id="KW-1185">Reference proteome</keyword>
<evidence type="ECO:0000313" key="1">
    <source>
        <dbReference type="EMBL" id="CAI9717433.1"/>
    </source>
</evidence>
<name>A0AA36AL07_OCTVU</name>
<organism evidence="1 2">
    <name type="scientific">Octopus vulgaris</name>
    <name type="common">Common octopus</name>
    <dbReference type="NCBI Taxonomy" id="6645"/>
    <lineage>
        <taxon>Eukaryota</taxon>
        <taxon>Metazoa</taxon>
        <taxon>Spiralia</taxon>
        <taxon>Lophotrochozoa</taxon>
        <taxon>Mollusca</taxon>
        <taxon>Cephalopoda</taxon>
        <taxon>Coleoidea</taxon>
        <taxon>Octopodiformes</taxon>
        <taxon>Octopoda</taxon>
        <taxon>Incirrata</taxon>
        <taxon>Octopodidae</taxon>
        <taxon>Octopus</taxon>
    </lineage>
</organism>
<dbReference type="AlphaFoldDB" id="A0AA36AL07"/>
<proteinExistence type="predicted"/>
<gene>
    <name evidence="1" type="ORF">OCTVUL_1B024330</name>
</gene>
<accession>A0AA36AL07</accession>
<evidence type="ECO:0000313" key="2">
    <source>
        <dbReference type="Proteomes" id="UP001162480"/>
    </source>
</evidence>
<protein>
    <submittedName>
        <fullName evidence="1">Uncharacterized protein</fullName>
    </submittedName>
</protein>
<sequence>MPMFILRAEDSILAIAAVVEIDSLKDVTTLAEYHPDEEDDKIKLLAIIDIHMEYPIDPYWIYETHVT</sequence>
<dbReference type="Proteomes" id="UP001162480">
    <property type="component" value="Chromosome 2"/>
</dbReference>
<reference evidence="1" key="1">
    <citation type="submission" date="2023-08" db="EMBL/GenBank/DDBJ databases">
        <authorList>
            <person name="Alioto T."/>
            <person name="Alioto T."/>
            <person name="Gomez Garrido J."/>
        </authorList>
    </citation>
    <scope>NUCLEOTIDE SEQUENCE</scope>
</reference>
<dbReference type="EMBL" id="OX597815">
    <property type="protein sequence ID" value="CAI9717433.1"/>
    <property type="molecule type" value="Genomic_DNA"/>
</dbReference>